<dbReference type="EMBL" id="BAOP01000002">
    <property type="protein sequence ID" value="GAC78167.1"/>
    <property type="molecule type" value="Genomic_DNA"/>
</dbReference>
<evidence type="ECO:0000313" key="1">
    <source>
        <dbReference type="EMBL" id="GAC78167.1"/>
    </source>
</evidence>
<protein>
    <submittedName>
        <fullName evidence="1">Uncharacterized protein</fullName>
    </submittedName>
</protein>
<gene>
    <name evidence="1" type="ORF">GM1_002_01450</name>
</gene>
<name>M3USE7_GORML</name>
<reference evidence="1 2" key="1">
    <citation type="submission" date="2013-02" db="EMBL/GenBank/DDBJ databases">
        <title>Whole genome shotgun sequence of Gordonia malaquae NBRC 108250.</title>
        <authorList>
            <person name="Yoshida I."/>
            <person name="Hosoyama A."/>
            <person name="Tsuchikane K."/>
            <person name="Ando Y."/>
            <person name="Baba S."/>
            <person name="Ohji S."/>
            <person name="Hamada M."/>
            <person name="Tamura T."/>
            <person name="Yamazoe A."/>
            <person name="Yamazaki S."/>
            <person name="Fujita N."/>
        </authorList>
    </citation>
    <scope>NUCLEOTIDE SEQUENCE [LARGE SCALE GENOMIC DNA]</scope>
    <source>
        <strain evidence="1 2">NBRC 108250</strain>
    </source>
</reference>
<proteinExistence type="predicted"/>
<evidence type="ECO:0000313" key="2">
    <source>
        <dbReference type="Proteomes" id="UP000035009"/>
    </source>
</evidence>
<accession>M3USE7</accession>
<dbReference type="AlphaFoldDB" id="M3USE7"/>
<keyword evidence="2" id="KW-1185">Reference proteome</keyword>
<organism evidence="1 2">
    <name type="scientific">Gordonia malaquae NBRC 108250</name>
    <dbReference type="NCBI Taxonomy" id="1223542"/>
    <lineage>
        <taxon>Bacteria</taxon>
        <taxon>Bacillati</taxon>
        <taxon>Actinomycetota</taxon>
        <taxon>Actinomycetes</taxon>
        <taxon>Mycobacteriales</taxon>
        <taxon>Gordoniaceae</taxon>
        <taxon>Gordonia</taxon>
    </lineage>
</organism>
<sequence length="121" mass="12541">MDGGKHLDTAVDAHADRDVGTDAFADEAAREHIDAGAELCGRDLTVAEDDRGTRGVDGESRLDCLGDGRSAVRGEQAGDVGLGFDDALHVHDVSLGRAGQRPELGVGHEVDVADGSVHISE</sequence>
<comment type="caution">
    <text evidence="1">The sequence shown here is derived from an EMBL/GenBank/DDBJ whole genome shotgun (WGS) entry which is preliminary data.</text>
</comment>
<dbReference type="Proteomes" id="UP000035009">
    <property type="component" value="Unassembled WGS sequence"/>
</dbReference>